<evidence type="ECO:0000313" key="2">
    <source>
        <dbReference type="EMBL" id="VDM59148.1"/>
    </source>
</evidence>
<gene>
    <name evidence="2" type="ORF">ACOC_LOCUS7563</name>
</gene>
<proteinExistence type="predicted"/>
<organism evidence="4">
    <name type="scientific">Angiostrongylus costaricensis</name>
    <name type="common">Nematode worm</name>
    <dbReference type="NCBI Taxonomy" id="334426"/>
    <lineage>
        <taxon>Eukaryota</taxon>
        <taxon>Metazoa</taxon>
        <taxon>Ecdysozoa</taxon>
        <taxon>Nematoda</taxon>
        <taxon>Chromadorea</taxon>
        <taxon>Rhabditida</taxon>
        <taxon>Rhabditina</taxon>
        <taxon>Rhabditomorpha</taxon>
        <taxon>Strongyloidea</taxon>
        <taxon>Metastrongylidae</taxon>
        <taxon>Angiostrongylus</taxon>
    </lineage>
</organism>
<feature type="region of interest" description="Disordered" evidence="1">
    <location>
        <begin position="50"/>
        <end position="74"/>
    </location>
</feature>
<keyword evidence="3" id="KW-1185">Reference proteome</keyword>
<dbReference type="Proteomes" id="UP000267027">
    <property type="component" value="Unassembled WGS sequence"/>
</dbReference>
<name>A0A0R3PQE7_ANGCS</name>
<dbReference type="AlphaFoldDB" id="A0A0R3PQE7"/>
<reference evidence="4" key="1">
    <citation type="submission" date="2017-02" db="UniProtKB">
        <authorList>
            <consortium name="WormBaseParasite"/>
        </authorList>
    </citation>
    <scope>IDENTIFICATION</scope>
</reference>
<evidence type="ECO:0000313" key="4">
    <source>
        <dbReference type="WBParaSite" id="ACOC_0000756201-mRNA-1"/>
    </source>
</evidence>
<dbReference type="EMBL" id="UYYA01004052">
    <property type="protein sequence ID" value="VDM59148.1"/>
    <property type="molecule type" value="Genomic_DNA"/>
</dbReference>
<sequence length="74" mass="8139">MDGDNRSAPVLYGTAPPCDVARSSGAPHGSSHWIRLAVIMKTHIGRRNNCEPWTQISPIPKETKTSKGQPNRFL</sequence>
<reference evidence="2 3" key="2">
    <citation type="submission" date="2018-11" db="EMBL/GenBank/DDBJ databases">
        <authorList>
            <consortium name="Pathogen Informatics"/>
        </authorList>
    </citation>
    <scope>NUCLEOTIDE SEQUENCE [LARGE SCALE GENOMIC DNA]</scope>
    <source>
        <strain evidence="2 3">Costa Rica</strain>
    </source>
</reference>
<protein>
    <submittedName>
        <fullName evidence="2 4">Uncharacterized protein</fullName>
    </submittedName>
</protein>
<evidence type="ECO:0000313" key="3">
    <source>
        <dbReference type="Proteomes" id="UP000267027"/>
    </source>
</evidence>
<dbReference type="WBParaSite" id="ACOC_0000756201-mRNA-1">
    <property type="protein sequence ID" value="ACOC_0000756201-mRNA-1"/>
    <property type="gene ID" value="ACOC_0000756201"/>
</dbReference>
<evidence type="ECO:0000256" key="1">
    <source>
        <dbReference type="SAM" id="MobiDB-lite"/>
    </source>
</evidence>
<accession>A0A0R3PQE7</accession>